<evidence type="ECO:0000259" key="1">
    <source>
        <dbReference type="Pfam" id="PF13304"/>
    </source>
</evidence>
<reference evidence="2 3" key="1">
    <citation type="submission" date="2018-06" db="EMBL/GenBank/DDBJ databases">
        <title>Genomic Encyclopedia of Archaeal and Bacterial Type Strains, Phase II (KMG-II): from individual species to whole genera.</title>
        <authorList>
            <person name="Goeker M."/>
        </authorList>
    </citation>
    <scope>NUCLEOTIDE SEQUENCE [LARGE SCALE GENOMIC DNA]</scope>
    <source>
        <strain evidence="2 3">DSM 24525</strain>
    </source>
</reference>
<dbReference type="RefSeq" id="WP_158537303.1">
    <property type="nucleotide sequence ID" value="NZ_QKYU01000024.1"/>
</dbReference>
<dbReference type="SUPFAM" id="SSF52540">
    <property type="entry name" value="P-loop containing nucleoside triphosphate hydrolases"/>
    <property type="match status" value="1"/>
</dbReference>
<dbReference type="AlphaFoldDB" id="A0A2W7I4N9"/>
<dbReference type="InterPro" id="IPR027417">
    <property type="entry name" value="P-loop_NTPase"/>
</dbReference>
<evidence type="ECO:0000313" key="3">
    <source>
        <dbReference type="Proteomes" id="UP000249688"/>
    </source>
</evidence>
<dbReference type="PANTHER" id="PTHR43581">
    <property type="entry name" value="ATP/GTP PHOSPHATASE"/>
    <property type="match status" value="1"/>
</dbReference>
<dbReference type="InterPro" id="IPR051396">
    <property type="entry name" value="Bact_Antivir_Def_Nuclease"/>
</dbReference>
<dbReference type="Pfam" id="PF13304">
    <property type="entry name" value="AAA_21"/>
    <property type="match status" value="1"/>
</dbReference>
<dbReference type="InterPro" id="IPR003959">
    <property type="entry name" value="ATPase_AAA_core"/>
</dbReference>
<dbReference type="EMBL" id="QKYU01000024">
    <property type="protein sequence ID" value="PZW40412.1"/>
    <property type="molecule type" value="Genomic_DNA"/>
</dbReference>
<keyword evidence="3" id="KW-1185">Reference proteome</keyword>
<accession>A0A2W7I4N9</accession>
<name>A0A2W7I4N9_9PROT</name>
<dbReference type="OrthoDB" id="9816534at2"/>
<gene>
    <name evidence="2" type="ORF">C8P66_12451</name>
</gene>
<dbReference type="CDD" id="cd00267">
    <property type="entry name" value="ABC_ATPase"/>
    <property type="match status" value="1"/>
</dbReference>
<evidence type="ECO:0000313" key="2">
    <source>
        <dbReference type="EMBL" id="PZW40412.1"/>
    </source>
</evidence>
<protein>
    <submittedName>
        <fullName evidence="2">Putative AbiEii toxin of type IV toxin-antitoxin system</fullName>
    </submittedName>
</protein>
<dbReference type="Proteomes" id="UP000249688">
    <property type="component" value="Unassembled WGS sequence"/>
</dbReference>
<comment type="caution">
    <text evidence="2">The sequence shown here is derived from an EMBL/GenBank/DDBJ whole genome shotgun (WGS) entry which is preliminary data.</text>
</comment>
<dbReference type="PANTHER" id="PTHR43581:SF2">
    <property type="entry name" value="EXCINUCLEASE ATPASE SUBUNIT"/>
    <property type="match status" value="1"/>
</dbReference>
<dbReference type="GO" id="GO:0005524">
    <property type="term" value="F:ATP binding"/>
    <property type="evidence" value="ECO:0007669"/>
    <property type="project" value="InterPro"/>
</dbReference>
<sequence length="377" mass="42696">MTSLSITQWQPLHLWLDEIGPFQQGVEHFELFGLDQSGSRAPANMYMLLAPNGKGKTTALNSIFGLFGLINETPIGRFTDPLETGRAQLDIRATWSIDGVERTVLLSLWTGTETPIRSWTKDQITEDAEAEVWARLGLGRNPTGTFPLDGSNDLGAILLRAIQLGWNEQPTALGGVSQDLPTVLLFPADRTIVAPTDERVVRRPQNFGYQPAQRFGSDGADWGNSIDNLLIWLEWIDDGRIEELIEFLNLNLFRDEKAKSIRRPIRRELLTFIETSTGSHPLSGLSQGERALLQFYVRTISHMTRNTIILIDELENHLHPRWMQRMVAALKTMVRQPGRHVTTIFTTHNMELMGTFRHDWPEDGLSKGGYMIEHEMN</sequence>
<dbReference type="GO" id="GO:0016887">
    <property type="term" value="F:ATP hydrolysis activity"/>
    <property type="evidence" value="ECO:0007669"/>
    <property type="project" value="InterPro"/>
</dbReference>
<dbReference type="Gene3D" id="3.40.50.300">
    <property type="entry name" value="P-loop containing nucleotide triphosphate hydrolases"/>
    <property type="match status" value="1"/>
</dbReference>
<feature type="domain" description="ATPase AAA-type core" evidence="1">
    <location>
        <begin position="240"/>
        <end position="353"/>
    </location>
</feature>
<proteinExistence type="predicted"/>
<organism evidence="2 3">
    <name type="scientific">Humitalea rosea</name>
    <dbReference type="NCBI Taxonomy" id="990373"/>
    <lineage>
        <taxon>Bacteria</taxon>
        <taxon>Pseudomonadati</taxon>
        <taxon>Pseudomonadota</taxon>
        <taxon>Alphaproteobacteria</taxon>
        <taxon>Acetobacterales</taxon>
        <taxon>Roseomonadaceae</taxon>
        <taxon>Humitalea</taxon>
    </lineage>
</organism>